<dbReference type="Gene3D" id="3.40.50.300">
    <property type="entry name" value="P-loop containing nucleotide triphosphate hydrolases"/>
    <property type="match status" value="1"/>
</dbReference>
<dbReference type="InterPro" id="IPR027417">
    <property type="entry name" value="P-loop_NTPase"/>
</dbReference>
<protein>
    <recommendedName>
        <fullName evidence="2">Zona occludens toxin N-terminal domain-containing protein</fullName>
    </recommendedName>
</protein>
<keyword evidence="4" id="KW-1185">Reference proteome</keyword>
<evidence type="ECO:0000259" key="2">
    <source>
        <dbReference type="Pfam" id="PF05707"/>
    </source>
</evidence>
<organism evidence="3 4">
    <name type="scientific">Herbaspirillum rubrisubalbicans</name>
    <dbReference type="NCBI Taxonomy" id="80842"/>
    <lineage>
        <taxon>Bacteria</taxon>
        <taxon>Pseudomonadati</taxon>
        <taxon>Pseudomonadota</taxon>
        <taxon>Betaproteobacteria</taxon>
        <taxon>Burkholderiales</taxon>
        <taxon>Oxalobacteraceae</taxon>
        <taxon>Herbaspirillum</taxon>
    </lineage>
</organism>
<keyword evidence="1" id="KW-1133">Transmembrane helix</keyword>
<proteinExistence type="predicted"/>
<dbReference type="InterPro" id="IPR008900">
    <property type="entry name" value="Zot_N"/>
</dbReference>
<gene>
    <name evidence="3" type="ORF">RB24_07355</name>
</gene>
<keyword evidence="1" id="KW-0472">Membrane</keyword>
<accession>A0ABX9C5E9</accession>
<dbReference type="Pfam" id="PF05707">
    <property type="entry name" value="Zot"/>
    <property type="match status" value="1"/>
</dbReference>
<reference evidence="3 4" key="1">
    <citation type="submission" date="2014-12" db="EMBL/GenBank/DDBJ databases">
        <title>Complete genome sequence of Herbaspirillum rubrisubalbicans Os38.</title>
        <authorList>
            <person name="Chen M."/>
            <person name="An Q."/>
        </authorList>
    </citation>
    <scope>NUCLEOTIDE SEQUENCE [LARGE SCALE GENOMIC DNA]</scope>
    <source>
        <strain evidence="3 4">Os38</strain>
    </source>
</reference>
<feature type="domain" description="Zona occludens toxin N-terminal" evidence="2">
    <location>
        <begin position="71"/>
        <end position="184"/>
    </location>
</feature>
<evidence type="ECO:0000313" key="3">
    <source>
        <dbReference type="EMBL" id="RAM65495.1"/>
    </source>
</evidence>
<name>A0ABX9C5E9_9BURK</name>
<feature type="transmembrane region" description="Helical" evidence="1">
    <location>
        <begin position="205"/>
        <end position="225"/>
    </location>
</feature>
<evidence type="ECO:0000313" key="4">
    <source>
        <dbReference type="Proteomes" id="UP000248631"/>
    </source>
</evidence>
<sequence>MAHGKTFTKVAFQLLLPELKKLHELGIDLASCLVVAAERELRSFSADYFSDKAPGEIFAQIADSGPSVVQPGDFVVIDEAWRYWSSSEKLSSEHMNFFRMHRHYVSASGVACDLLVIIQDFSSLHRFLKGVCELVLVFQKLKVLGFNSRYRVEVYEGKPSKRSLVSTSPIQKYDRKIFPLYKSYDGANGQESRTDDRQNLFKNRFFIFAMLVGLSLFCYGGKWLYSFLTRVHGDTAAKPQVRAADVAANFSGAAEVNIDQKKKNGAPLPSDIRLVSILEPSVGETIAVFQLSDGRYVRSKVKAGFVDGWQSVAAFDGRMIGFTFGGRK</sequence>
<evidence type="ECO:0000256" key="1">
    <source>
        <dbReference type="SAM" id="Phobius"/>
    </source>
</evidence>
<keyword evidence="1" id="KW-0812">Transmembrane</keyword>
<comment type="caution">
    <text evidence="3">The sequence shown here is derived from an EMBL/GenBank/DDBJ whole genome shotgun (WGS) entry which is preliminary data.</text>
</comment>
<dbReference type="Proteomes" id="UP000248631">
    <property type="component" value="Unassembled WGS sequence"/>
</dbReference>
<dbReference type="EMBL" id="JUGD01000008">
    <property type="protein sequence ID" value="RAM65495.1"/>
    <property type="molecule type" value="Genomic_DNA"/>
</dbReference>